<dbReference type="Proteomes" id="UP001152173">
    <property type="component" value="Unassembled WGS sequence"/>
</dbReference>
<proteinExistence type="predicted"/>
<name>A0A9X3LDY4_9BACL</name>
<dbReference type="RefSeq" id="WP_269924865.1">
    <property type="nucleotide sequence ID" value="NZ_JAMKBJ010000001.1"/>
</dbReference>
<organism evidence="2 3">
    <name type="scientific">Paenisporosarcina quisquiliarum</name>
    <dbReference type="NCBI Taxonomy" id="365346"/>
    <lineage>
        <taxon>Bacteria</taxon>
        <taxon>Bacillati</taxon>
        <taxon>Bacillota</taxon>
        <taxon>Bacilli</taxon>
        <taxon>Bacillales</taxon>
        <taxon>Caryophanaceae</taxon>
        <taxon>Paenisporosarcina</taxon>
    </lineage>
</organism>
<evidence type="ECO:0008006" key="4">
    <source>
        <dbReference type="Google" id="ProtNLM"/>
    </source>
</evidence>
<keyword evidence="1" id="KW-0812">Transmembrane</keyword>
<keyword evidence="1" id="KW-1133">Transmembrane helix</keyword>
<keyword evidence="1" id="KW-0472">Membrane</keyword>
<evidence type="ECO:0000313" key="3">
    <source>
        <dbReference type="Proteomes" id="UP001152173"/>
    </source>
</evidence>
<evidence type="ECO:0000256" key="1">
    <source>
        <dbReference type="SAM" id="Phobius"/>
    </source>
</evidence>
<dbReference type="EMBL" id="JAMKBJ010000001">
    <property type="protein sequence ID" value="MCZ8535750.1"/>
    <property type="molecule type" value="Genomic_DNA"/>
</dbReference>
<evidence type="ECO:0000313" key="2">
    <source>
        <dbReference type="EMBL" id="MCZ8535750.1"/>
    </source>
</evidence>
<accession>A0A9X3LDY4</accession>
<gene>
    <name evidence="2" type="ORF">M9R32_00935</name>
</gene>
<sequence length="409" mass="46108">MSNNKWSEQKIDELLSQVPQIHDTRSKDEVFKRLQQDPRLADVKKEKRIQWIPPAVAVAAMVTLTVLVASFINNPQQAEKATSDMAVTEEGSADMAEEETFMMKATETEESSPASNQGINSSEKTSTMLVNQDSLLTAVYPADTKDYTVFHIGMVSDDAIVVPLTVLIPNRKIVNEFGDEKPTSLDLYNQYAAQLVEPALGFAEYHPYVGQFSEQQNQLIHKLPSKHDYDLSSATINSYDESIMETFYGYSQVEFQNEDGSQAYFDQVGSKKPEQLRSGNTFSSYYLYTNKQGKQFLVPNLNKTHSDIQVAMTEMKTAQSDYLKSVVPEGVDYEVRDEDGTNHIRFTQQLNLEQMDPQVASHLIEGILLTNGSFGDEVQFENIVPLNWNGFDFTKPVPSPIGANKYIWE</sequence>
<protein>
    <recommendedName>
        <fullName evidence="4">Sigma-X negative effector</fullName>
    </recommendedName>
</protein>
<reference evidence="2" key="1">
    <citation type="submission" date="2022-05" db="EMBL/GenBank/DDBJ databases">
        <authorList>
            <person name="Colautti A."/>
            <person name="Iacumin L."/>
        </authorList>
    </citation>
    <scope>NUCLEOTIDE SEQUENCE</scope>
    <source>
        <strain evidence="2">SK 55</strain>
    </source>
</reference>
<feature type="transmembrane region" description="Helical" evidence="1">
    <location>
        <begin position="51"/>
        <end position="72"/>
    </location>
</feature>
<keyword evidence="3" id="KW-1185">Reference proteome</keyword>
<comment type="caution">
    <text evidence="2">The sequence shown here is derived from an EMBL/GenBank/DDBJ whole genome shotgun (WGS) entry which is preliminary data.</text>
</comment>
<dbReference type="AlphaFoldDB" id="A0A9X3LDY4"/>